<keyword evidence="3" id="KW-0411">Iron-sulfur</keyword>
<sequence length="262" mass="28804">MACFSTSSTSLLNNMRNVVSLSDFSPLYQFPTQNLGRRFSKKIVSVITQPSARMPATTGSVKSWMTMTEKLLAKTSEKLHVVPGENLWVNVDVLMTNDITGPGAIGVFKREFGENAKVWDREKVVVIPDHYIFTADERANRNVDTLRDFCDEQNIKYFYDIKDLGNFQANPDYKGVCHVALAQEGHCRPGEVLVGTDSHTCTAGAFGQFASGIGNTDAGFVLGTGKILLKVPPTIRFVLDGEIPSYILAKDLILQVSSSDSL</sequence>
<accession>A0ABS8SG91</accession>
<dbReference type="PANTHER" id="PTHR43822:SF23">
    <property type="entry name" value="3-ISOPROPYLMALATE DEHYDRATASE"/>
    <property type="match status" value="1"/>
</dbReference>
<dbReference type="Gene3D" id="3.30.499.10">
    <property type="entry name" value="Aconitase, domain 3"/>
    <property type="match status" value="1"/>
</dbReference>
<dbReference type="InterPro" id="IPR050067">
    <property type="entry name" value="IPM_dehydratase_rel_enz"/>
</dbReference>
<evidence type="ECO:0000259" key="5">
    <source>
        <dbReference type="Pfam" id="PF00330"/>
    </source>
</evidence>
<keyword evidence="7" id="KW-1185">Reference proteome</keyword>
<dbReference type="PRINTS" id="PR00415">
    <property type="entry name" value="ACONITASE"/>
</dbReference>
<comment type="caution">
    <text evidence="6">The sequence shown here is derived from an EMBL/GenBank/DDBJ whole genome shotgun (WGS) entry which is preliminary data.</text>
</comment>
<dbReference type="InterPro" id="IPR036008">
    <property type="entry name" value="Aconitase_4Fe-4S_dom"/>
</dbReference>
<dbReference type="EMBL" id="JACEIK010000485">
    <property type="protein sequence ID" value="MCD7457925.1"/>
    <property type="molecule type" value="Genomic_DNA"/>
</dbReference>
<gene>
    <name evidence="6" type="primary">IIL1_3</name>
    <name evidence="6" type="ORF">HAX54_036563</name>
</gene>
<dbReference type="InterPro" id="IPR001030">
    <property type="entry name" value="Acoase/IPM_deHydtase_lsu_aba"/>
</dbReference>
<evidence type="ECO:0000256" key="4">
    <source>
        <dbReference type="ARBA" id="ARBA00023239"/>
    </source>
</evidence>
<evidence type="ECO:0000256" key="2">
    <source>
        <dbReference type="ARBA" id="ARBA00023004"/>
    </source>
</evidence>
<dbReference type="SUPFAM" id="SSF53732">
    <property type="entry name" value="Aconitase iron-sulfur domain"/>
    <property type="match status" value="1"/>
</dbReference>
<evidence type="ECO:0000313" key="6">
    <source>
        <dbReference type="EMBL" id="MCD7457925.1"/>
    </source>
</evidence>
<dbReference type="Pfam" id="PF00330">
    <property type="entry name" value="Aconitase"/>
    <property type="match status" value="1"/>
</dbReference>
<keyword evidence="4" id="KW-0456">Lyase</keyword>
<dbReference type="PANTHER" id="PTHR43822">
    <property type="entry name" value="HOMOACONITASE, MITOCHONDRIAL-RELATED"/>
    <property type="match status" value="1"/>
</dbReference>
<name>A0ABS8SG91_DATST</name>
<evidence type="ECO:0000313" key="7">
    <source>
        <dbReference type="Proteomes" id="UP000823775"/>
    </source>
</evidence>
<protein>
    <submittedName>
        <fullName evidence="6">3-isopropylmalate dehydratase large subunit, chloroplastic</fullName>
    </submittedName>
</protein>
<dbReference type="Proteomes" id="UP000823775">
    <property type="component" value="Unassembled WGS sequence"/>
</dbReference>
<evidence type="ECO:0000256" key="3">
    <source>
        <dbReference type="ARBA" id="ARBA00023014"/>
    </source>
</evidence>
<dbReference type="InterPro" id="IPR015931">
    <property type="entry name" value="Acnase/IPM_dHydase_lsu_aba_1/3"/>
</dbReference>
<evidence type="ECO:0000256" key="1">
    <source>
        <dbReference type="ARBA" id="ARBA00022723"/>
    </source>
</evidence>
<organism evidence="6 7">
    <name type="scientific">Datura stramonium</name>
    <name type="common">Jimsonweed</name>
    <name type="synonym">Common thornapple</name>
    <dbReference type="NCBI Taxonomy" id="4076"/>
    <lineage>
        <taxon>Eukaryota</taxon>
        <taxon>Viridiplantae</taxon>
        <taxon>Streptophyta</taxon>
        <taxon>Embryophyta</taxon>
        <taxon>Tracheophyta</taxon>
        <taxon>Spermatophyta</taxon>
        <taxon>Magnoliopsida</taxon>
        <taxon>eudicotyledons</taxon>
        <taxon>Gunneridae</taxon>
        <taxon>Pentapetalae</taxon>
        <taxon>asterids</taxon>
        <taxon>lamiids</taxon>
        <taxon>Solanales</taxon>
        <taxon>Solanaceae</taxon>
        <taxon>Solanoideae</taxon>
        <taxon>Datureae</taxon>
        <taxon>Datura</taxon>
    </lineage>
</organism>
<reference evidence="6 7" key="1">
    <citation type="journal article" date="2021" name="BMC Genomics">
        <title>Datura genome reveals duplications of psychoactive alkaloid biosynthetic genes and high mutation rate following tissue culture.</title>
        <authorList>
            <person name="Rajewski A."/>
            <person name="Carter-House D."/>
            <person name="Stajich J."/>
            <person name="Litt A."/>
        </authorList>
    </citation>
    <scope>NUCLEOTIDE SEQUENCE [LARGE SCALE GENOMIC DNA]</scope>
    <source>
        <strain evidence="6">AR-01</strain>
    </source>
</reference>
<keyword evidence="2" id="KW-0408">Iron</keyword>
<proteinExistence type="predicted"/>
<keyword evidence="1" id="KW-0479">Metal-binding</keyword>
<feature type="domain" description="Aconitase/3-isopropylmalate dehydratase large subunit alpha/beta/alpha" evidence="5">
    <location>
        <begin position="87"/>
        <end position="257"/>
    </location>
</feature>